<feature type="transmembrane region" description="Helical" evidence="1">
    <location>
        <begin position="155"/>
        <end position="174"/>
    </location>
</feature>
<feature type="transmembrane region" description="Helical" evidence="1">
    <location>
        <begin position="16"/>
        <end position="35"/>
    </location>
</feature>
<dbReference type="RefSeq" id="WP_141363844.1">
    <property type="nucleotide sequence ID" value="NZ_BAAAJL010000003.1"/>
</dbReference>
<evidence type="ECO:0000313" key="2">
    <source>
        <dbReference type="EMBL" id="GED06118.1"/>
    </source>
</evidence>
<feature type="transmembrane region" description="Helical" evidence="1">
    <location>
        <begin position="194"/>
        <end position="215"/>
    </location>
</feature>
<proteinExistence type="predicted"/>
<comment type="caution">
    <text evidence="2">The sequence shown here is derived from an EMBL/GenBank/DDBJ whole genome shotgun (WGS) entry which is preliminary data.</text>
</comment>
<feature type="transmembrane region" description="Helical" evidence="1">
    <location>
        <begin position="125"/>
        <end position="143"/>
    </location>
</feature>
<dbReference type="Pfam" id="PF06197">
    <property type="entry name" value="DUF998"/>
    <property type="match status" value="1"/>
</dbReference>
<dbReference type="Proteomes" id="UP000316612">
    <property type="component" value="Unassembled WGS sequence"/>
</dbReference>
<feature type="transmembrane region" description="Helical" evidence="1">
    <location>
        <begin position="89"/>
        <end position="113"/>
    </location>
</feature>
<protein>
    <recommendedName>
        <fullName evidence="4">DUF998 domain-containing protein</fullName>
    </recommendedName>
</protein>
<sequence>MNKPSSTAERIESRSTTWAVIAFAVSMAAVAALFGPARRPLAGAESLGSMAAWFATVFTGLGFAASYYLESRHNPQHWRESLPWIKRCLDLVALAAAIMMLCHLLIVAVSYLFQIGFVGLDVDRYGGAVLAAGTTAAMTYIGVQSGSRVNSQSIAQVAIATAFVGTMASMIAAPDQAWWEWHFSALGNSDSASGARFNLTLTVTGLAVTALANYVGHDLSQGMDQRGAADKKLVTLLSWLLAGIGLCMMGVGLVPDAQNTPVHVGFASGMVLLFAVFSYFLMRRVPGIPKDFMIFSGIVVAAVVVSVLLWVPIGYYNLTGMEFVAAGFLFSWLIVFVRTAAAYGREAQPGS</sequence>
<dbReference type="OrthoDB" id="3225559at2"/>
<dbReference type="AlphaFoldDB" id="A0A4Y4DRX2"/>
<evidence type="ECO:0000313" key="3">
    <source>
        <dbReference type="Proteomes" id="UP000316612"/>
    </source>
</evidence>
<evidence type="ECO:0008006" key="4">
    <source>
        <dbReference type="Google" id="ProtNLM"/>
    </source>
</evidence>
<keyword evidence="1" id="KW-0472">Membrane</keyword>
<feature type="transmembrane region" description="Helical" evidence="1">
    <location>
        <begin position="323"/>
        <end position="343"/>
    </location>
</feature>
<feature type="transmembrane region" description="Helical" evidence="1">
    <location>
        <begin position="292"/>
        <end position="311"/>
    </location>
</feature>
<name>A0A4Y4DRX2_GLUUR</name>
<organism evidence="2 3">
    <name type="scientific">Glutamicibacter uratoxydans</name>
    <name type="common">Arthrobacter uratoxydans</name>
    <dbReference type="NCBI Taxonomy" id="43667"/>
    <lineage>
        <taxon>Bacteria</taxon>
        <taxon>Bacillati</taxon>
        <taxon>Actinomycetota</taxon>
        <taxon>Actinomycetes</taxon>
        <taxon>Micrococcales</taxon>
        <taxon>Micrococcaceae</taxon>
        <taxon>Glutamicibacter</taxon>
    </lineage>
</organism>
<keyword evidence="1" id="KW-1133">Transmembrane helix</keyword>
<feature type="transmembrane region" description="Helical" evidence="1">
    <location>
        <begin position="47"/>
        <end position="69"/>
    </location>
</feature>
<feature type="transmembrane region" description="Helical" evidence="1">
    <location>
        <begin position="236"/>
        <end position="254"/>
    </location>
</feature>
<feature type="transmembrane region" description="Helical" evidence="1">
    <location>
        <begin position="260"/>
        <end position="280"/>
    </location>
</feature>
<evidence type="ECO:0000256" key="1">
    <source>
        <dbReference type="SAM" id="Phobius"/>
    </source>
</evidence>
<accession>A0A4Y4DRX2</accession>
<dbReference type="EMBL" id="BJNY01000008">
    <property type="protein sequence ID" value="GED06118.1"/>
    <property type="molecule type" value="Genomic_DNA"/>
</dbReference>
<gene>
    <name evidence="2" type="ORF">AUR04nite_16500</name>
</gene>
<keyword evidence="3" id="KW-1185">Reference proteome</keyword>
<reference evidence="2 3" key="1">
    <citation type="submission" date="2019-06" db="EMBL/GenBank/DDBJ databases">
        <title>Whole genome shotgun sequence of Glutamicibacter uratoxydans NBRC 15515.</title>
        <authorList>
            <person name="Hosoyama A."/>
            <person name="Uohara A."/>
            <person name="Ohji S."/>
            <person name="Ichikawa N."/>
        </authorList>
    </citation>
    <scope>NUCLEOTIDE SEQUENCE [LARGE SCALE GENOMIC DNA]</scope>
    <source>
        <strain evidence="2 3">NBRC 15515</strain>
    </source>
</reference>
<dbReference type="InterPro" id="IPR009339">
    <property type="entry name" value="DUF998"/>
</dbReference>
<keyword evidence="1" id="KW-0812">Transmembrane</keyword>